<keyword evidence="1" id="KW-0812">Transmembrane</keyword>
<protein>
    <submittedName>
        <fullName evidence="2">F510_1955 family glycosylhydrolase</fullName>
    </submittedName>
</protein>
<dbReference type="Gene3D" id="2.130.10.10">
    <property type="entry name" value="YVTN repeat-like/Quinoprotein amine dehydrogenase"/>
    <property type="match status" value="1"/>
</dbReference>
<keyword evidence="1" id="KW-1133">Transmembrane helix</keyword>
<dbReference type="SUPFAM" id="SSF110296">
    <property type="entry name" value="Oligoxyloglucan reducing end-specific cellobiohydrolase"/>
    <property type="match status" value="1"/>
</dbReference>
<dbReference type="RefSeq" id="WP_062494063.1">
    <property type="nucleotide sequence ID" value="NZ_JBHLWN010000080.1"/>
</dbReference>
<keyword evidence="3" id="KW-1185">Reference proteome</keyword>
<gene>
    <name evidence="2" type="ORF">ACFFK0_21895</name>
</gene>
<organism evidence="2 3">
    <name type="scientific">Paenibacillus chartarius</name>
    <dbReference type="NCBI Taxonomy" id="747481"/>
    <lineage>
        <taxon>Bacteria</taxon>
        <taxon>Bacillati</taxon>
        <taxon>Bacillota</taxon>
        <taxon>Bacilli</taxon>
        <taxon>Bacillales</taxon>
        <taxon>Paenibacillaceae</taxon>
        <taxon>Paenibacillus</taxon>
    </lineage>
</organism>
<dbReference type="Proteomes" id="UP001589776">
    <property type="component" value="Unassembled WGS sequence"/>
</dbReference>
<reference evidence="2 3" key="1">
    <citation type="submission" date="2024-09" db="EMBL/GenBank/DDBJ databases">
        <authorList>
            <person name="Sun Q."/>
            <person name="Mori K."/>
        </authorList>
    </citation>
    <scope>NUCLEOTIDE SEQUENCE [LARGE SCALE GENOMIC DNA]</scope>
    <source>
        <strain evidence="2 3">CCM 7759</strain>
    </source>
</reference>
<dbReference type="InterPro" id="IPR054817">
    <property type="entry name" value="Glycosyl_F510_1955-like"/>
</dbReference>
<dbReference type="EMBL" id="JBHLWN010000080">
    <property type="protein sequence ID" value="MFC0215052.1"/>
    <property type="molecule type" value="Genomic_DNA"/>
</dbReference>
<feature type="transmembrane region" description="Helical" evidence="1">
    <location>
        <begin position="50"/>
        <end position="70"/>
    </location>
</feature>
<sequence length="346" mass="38435">MRFLFIGSSVLFVLFLYFFFSFNTKAKQLSNAKKQEDREKRLQFAKKANSLKWAWIVALIGVLISGVFTLQSKGAKTITMPHLHGLGYSSDGQRIMIPSHDGLKVYSQGTWSEASGEKHDYMGFTTVSNGFYSSGHPAPGSNMKNPLGIVKSSDEGKSLEHLDLYGEVDFHLLNAAYNTHTLYVFNPEPNTRLKTAGLYYTMDETKTWTKSEMNGLTDEPVALAVHPTNDAIVAVGTKKALYLSKDSGNLFEKVADLQVTALSFNQQGALFIGAYKQNGELYEMDPATKQMKEITIPVLVEDAAAYVAQNPVNDKELVFATYKKDVYLSKDKGINWTKIADQGKGM</sequence>
<dbReference type="InterPro" id="IPR015943">
    <property type="entry name" value="WD40/YVTN_repeat-like_dom_sf"/>
</dbReference>
<comment type="caution">
    <text evidence="2">The sequence shown here is derived from an EMBL/GenBank/DDBJ whole genome shotgun (WGS) entry which is preliminary data.</text>
</comment>
<evidence type="ECO:0000256" key="1">
    <source>
        <dbReference type="SAM" id="Phobius"/>
    </source>
</evidence>
<name>A0ABV6DR21_9BACL</name>
<accession>A0ABV6DR21</accession>
<evidence type="ECO:0000313" key="3">
    <source>
        <dbReference type="Proteomes" id="UP001589776"/>
    </source>
</evidence>
<keyword evidence="1" id="KW-0472">Membrane</keyword>
<dbReference type="NCBIfam" id="NF045728">
    <property type="entry name" value="glycosyl_F510_1955"/>
    <property type="match status" value="1"/>
</dbReference>
<evidence type="ECO:0000313" key="2">
    <source>
        <dbReference type="EMBL" id="MFC0215052.1"/>
    </source>
</evidence>
<proteinExistence type="predicted"/>